<evidence type="ECO:0000256" key="6">
    <source>
        <dbReference type="ARBA" id="ARBA00012865"/>
    </source>
</evidence>
<dbReference type="Pfam" id="PF00753">
    <property type="entry name" value="Lactamase_B"/>
    <property type="match status" value="1"/>
</dbReference>
<gene>
    <name evidence="15" type="ORF">SAMN04488034_1237</name>
</gene>
<feature type="chain" id="PRO_5011702778" description="beta-lactamase" evidence="13">
    <location>
        <begin position="21"/>
        <end position="243"/>
    </location>
</feature>
<evidence type="ECO:0000256" key="2">
    <source>
        <dbReference type="ARBA" id="ARBA00001947"/>
    </source>
</evidence>
<dbReference type="RefSeq" id="WP_093114534.1">
    <property type="nucleotide sequence ID" value="NZ_FNGG01000024.1"/>
</dbReference>
<evidence type="ECO:0000256" key="13">
    <source>
        <dbReference type="SAM" id="SignalP"/>
    </source>
</evidence>
<evidence type="ECO:0000256" key="7">
    <source>
        <dbReference type="ARBA" id="ARBA00022723"/>
    </source>
</evidence>
<dbReference type="AlphaFoldDB" id="A0A1H5PIL3"/>
<sequence length="243" mass="27257">MKKFITVVFLFLGTFMTAQIQETAYSSPLLKIEKLAEDLFVHTSYIEIEHYGNFPANGMIYFDGSEAIVFDTPIDNAASEELFEWVEIEREKNIIAVMINHFHIDCLGGLEAFHKKGVSSYASEVTILLAKENGMEHLPQTAFDQKVEIKVGDENTITEFPGQGHTPDNMVSYLPGKKALFGGCLVKEMNAGKGNLSDANVEEWPKTVRLLKNKYPEAEFVIPGHGKVGGKELLDYTIRLFEE</sequence>
<evidence type="ECO:0000256" key="4">
    <source>
        <dbReference type="ARBA" id="ARBA00005250"/>
    </source>
</evidence>
<evidence type="ECO:0000313" key="15">
    <source>
        <dbReference type="EMBL" id="SEF13669.1"/>
    </source>
</evidence>
<keyword evidence="7" id="KW-0479">Metal-binding</keyword>
<evidence type="ECO:0000256" key="5">
    <source>
        <dbReference type="ARBA" id="ARBA00011245"/>
    </source>
</evidence>
<comment type="catalytic activity">
    <reaction evidence="1">
        <text>a beta-lactam + H2O = a substituted beta-amino acid</text>
        <dbReference type="Rhea" id="RHEA:20401"/>
        <dbReference type="ChEBI" id="CHEBI:15377"/>
        <dbReference type="ChEBI" id="CHEBI:35627"/>
        <dbReference type="ChEBI" id="CHEBI:140347"/>
        <dbReference type="EC" id="3.5.2.6"/>
    </reaction>
</comment>
<evidence type="ECO:0000256" key="12">
    <source>
        <dbReference type="ARBA" id="ARBA00023251"/>
    </source>
</evidence>
<dbReference type="EC" id="3.5.2.6" evidence="6"/>
<comment type="subcellular location">
    <subcellularLocation>
        <location evidence="3">Periplasm</location>
    </subcellularLocation>
</comment>
<keyword evidence="11" id="KW-0862">Zinc</keyword>
<keyword evidence="12" id="KW-0046">Antibiotic resistance</keyword>
<dbReference type="SMART" id="SM00849">
    <property type="entry name" value="Lactamase_B"/>
    <property type="match status" value="1"/>
</dbReference>
<evidence type="ECO:0000256" key="1">
    <source>
        <dbReference type="ARBA" id="ARBA00001526"/>
    </source>
</evidence>
<dbReference type="Proteomes" id="UP000199448">
    <property type="component" value="Unassembled WGS sequence"/>
</dbReference>
<dbReference type="STRING" id="390640.SAMN04488034_1237"/>
<evidence type="ECO:0000256" key="10">
    <source>
        <dbReference type="ARBA" id="ARBA00022801"/>
    </source>
</evidence>
<proteinExistence type="inferred from homology"/>
<keyword evidence="9" id="KW-0574">Periplasm</keyword>
<feature type="domain" description="Metallo-beta-lactamase" evidence="14">
    <location>
        <begin position="55"/>
        <end position="225"/>
    </location>
</feature>
<organism evidence="15 16">
    <name type="scientific">Salinimicrobium catena</name>
    <dbReference type="NCBI Taxonomy" id="390640"/>
    <lineage>
        <taxon>Bacteria</taxon>
        <taxon>Pseudomonadati</taxon>
        <taxon>Bacteroidota</taxon>
        <taxon>Flavobacteriia</taxon>
        <taxon>Flavobacteriales</taxon>
        <taxon>Flavobacteriaceae</taxon>
        <taxon>Salinimicrobium</taxon>
    </lineage>
</organism>
<reference evidence="15 16" key="1">
    <citation type="submission" date="2016-10" db="EMBL/GenBank/DDBJ databases">
        <authorList>
            <person name="de Groot N.N."/>
        </authorList>
    </citation>
    <scope>NUCLEOTIDE SEQUENCE [LARGE SCALE GENOMIC DNA]</scope>
    <source>
        <strain evidence="15 16">DSM 23553</strain>
    </source>
</reference>
<accession>A0A1H5PIL3</accession>
<evidence type="ECO:0000313" key="16">
    <source>
        <dbReference type="Proteomes" id="UP000199448"/>
    </source>
</evidence>
<keyword evidence="8 13" id="KW-0732">Signal</keyword>
<dbReference type="InterPro" id="IPR058199">
    <property type="entry name" value="BlaB//VIM/IMP-1"/>
</dbReference>
<evidence type="ECO:0000259" key="14">
    <source>
        <dbReference type="SMART" id="SM00849"/>
    </source>
</evidence>
<feature type="signal peptide" evidence="13">
    <location>
        <begin position="1"/>
        <end position="20"/>
    </location>
</feature>
<dbReference type="OrthoDB" id="9769598at2"/>
<evidence type="ECO:0000256" key="3">
    <source>
        <dbReference type="ARBA" id="ARBA00004418"/>
    </source>
</evidence>
<keyword evidence="16" id="KW-1185">Reference proteome</keyword>
<evidence type="ECO:0000256" key="11">
    <source>
        <dbReference type="ARBA" id="ARBA00022833"/>
    </source>
</evidence>
<comment type="similarity">
    <text evidence="4">Belongs to the metallo-beta-lactamase superfamily. Class-B beta-lactamase family.</text>
</comment>
<dbReference type="PANTHER" id="PTHR42951:SF4">
    <property type="entry name" value="ACYL-COENZYME A THIOESTERASE MBLAC2"/>
    <property type="match status" value="1"/>
</dbReference>
<evidence type="ECO:0000256" key="8">
    <source>
        <dbReference type="ARBA" id="ARBA00022729"/>
    </source>
</evidence>
<dbReference type="SUPFAM" id="SSF56281">
    <property type="entry name" value="Metallo-hydrolase/oxidoreductase"/>
    <property type="match status" value="1"/>
</dbReference>
<dbReference type="GO" id="GO:0017001">
    <property type="term" value="P:antibiotic catabolic process"/>
    <property type="evidence" value="ECO:0007669"/>
    <property type="project" value="UniProtKB-ARBA"/>
</dbReference>
<dbReference type="InterPro" id="IPR050855">
    <property type="entry name" value="NDM-1-like"/>
</dbReference>
<comment type="cofactor">
    <cofactor evidence="2">
        <name>Zn(2+)</name>
        <dbReference type="ChEBI" id="CHEBI:29105"/>
    </cofactor>
</comment>
<evidence type="ECO:0000256" key="9">
    <source>
        <dbReference type="ARBA" id="ARBA00022764"/>
    </source>
</evidence>
<comment type="subunit">
    <text evidence="5">Monomer.</text>
</comment>
<protein>
    <recommendedName>
        <fullName evidence="6">beta-lactamase</fullName>
        <ecNumber evidence="6">3.5.2.6</ecNumber>
    </recommendedName>
</protein>
<dbReference type="InterPro" id="IPR001279">
    <property type="entry name" value="Metallo-B-lactamas"/>
</dbReference>
<dbReference type="NCBIfam" id="NF033088">
    <property type="entry name" value="bla_subclass_B1"/>
    <property type="match status" value="1"/>
</dbReference>
<dbReference type="Gene3D" id="3.60.15.10">
    <property type="entry name" value="Ribonuclease Z/Hydroxyacylglutathione hydrolase-like"/>
    <property type="match status" value="1"/>
</dbReference>
<name>A0A1H5PIL3_9FLAO</name>
<dbReference type="EMBL" id="FNUG01000023">
    <property type="protein sequence ID" value="SEF13669.1"/>
    <property type="molecule type" value="Genomic_DNA"/>
</dbReference>
<dbReference type="PANTHER" id="PTHR42951">
    <property type="entry name" value="METALLO-BETA-LACTAMASE DOMAIN-CONTAINING"/>
    <property type="match status" value="1"/>
</dbReference>
<dbReference type="InterPro" id="IPR036866">
    <property type="entry name" value="RibonucZ/Hydroxyglut_hydro"/>
</dbReference>
<keyword evidence="10" id="KW-0378">Hydrolase</keyword>